<proteinExistence type="predicted"/>
<evidence type="ECO:0000313" key="2">
    <source>
        <dbReference type="Proteomes" id="UP000799118"/>
    </source>
</evidence>
<gene>
    <name evidence="1" type="ORF">BT96DRAFT_943640</name>
</gene>
<dbReference type="OrthoDB" id="3043234at2759"/>
<organism evidence="1 2">
    <name type="scientific">Gymnopus androsaceus JB14</name>
    <dbReference type="NCBI Taxonomy" id="1447944"/>
    <lineage>
        <taxon>Eukaryota</taxon>
        <taxon>Fungi</taxon>
        <taxon>Dikarya</taxon>
        <taxon>Basidiomycota</taxon>
        <taxon>Agaricomycotina</taxon>
        <taxon>Agaricomycetes</taxon>
        <taxon>Agaricomycetidae</taxon>
        <taxon>Agaricales</taxon>
        <taxon>Marasmiineae</taxon>
        <taxon>Omphalotaceae</taxon>
        <taxon>Gymnopus</taxon>
    </lineage>
</organism>
<sequence>MYGVSCIMILVGRKWRICPLMRFFEQLFMDVSEEDIVKAAKKTADELTTQERGAIAMDLLEQRIGKEAFKSLPDSEARLLHLFIFVGCGAHKSLNAFWYGVVEMCETWKRSEELKGFCDLANKSHKLATIASDNNVTEASDHCKKSCPQGGVKLCKLAGALFRHKDSETGYQEKHHMFMKAQKEDLYELPKTESGKKFPDVSNTRYQSHSYAVAELLVLHDDYQELVEEICDGKMKQGTNHLEGNVLKELQDPDTLAELGAMVIEGITTSWPYMSLIRSPPDDANFVNALSPEMIELHCNRIVPFCENLALHPEKVLNPNTPQIELTLDGQPFIDKTIIPALQTLAPELPNLNLMISAMFRGAAQGWKIFTSEYADDSLNPACIASLSPEQLALLGQIPMTNDSNEGGLGSLHGYIKYTSSSNTHTFSSLVRSKCNNLEAFIPKLCQQDDQSYVMHLAQELDASGEAKQFQEEYLRLQKEWAELARKKVEDTARKKADELQRLNTIGIVEPQHIITHLTTYKRSAGTYGIQQEVLVICWAMNHGLR</sequence>
<dbReference type="EMBL" id="ML769563">
    <property type="protein sequence ID" value="KAE9393831.1"/>
    <property type="molecule type" value="Genomic_DNA"/>
</dbReference>
<dbReference type="AlphaFoldDB" id="A0A6A4H6V8"/>
<reference evidence="1" key="1">
    <citation type="journal article" date="2019" name="Environ. Microbiol.">
        <title>Fungal ecological strategies reflected in gene transcription - a case study of two litter decomposers.</title>
        <authorList>
            <person name="Barbi F."/>
            <person name="Kohler A."/>
            <person name="Barry K."/>
            <person name="Baskaran P."/>
            <person name="Daum C."/>
            <person name="Fauchery L."/>
            <person name="Ihrmark K."/>
            <person name="Kuo A."/>
            <person name="LaButti K."/>
            <person name="Lipzen A."/>
            <person name="Morin E."/>
            <person name="Grigoriev I.V."/>
            <person name="Henrissat B."/>
            <person name="Lindahl B."/>
            <person name="Martin F."/>
        </authorList>
    </citation>
    <scope>NUCLEOTIDE SEQUENCE</scope>
    <source>
        <strain evidence="1">JB14</strain>
    </source>
</reference>
<protein>
    <submittedName>
        <fullName evidence="1">Uncharacterized protein</fullName>
    </submittedName>
</protein>
<keyword evidence="2" id="KW-1185">Reference proteome</keyword>
<dbReference type="Proteomes" id="UP000799118">
    <property type="component" value="Unassembled WGS sequence"/>
</dbReference>
<evidence type="ECO:0000313" key="1">
    <source>
        <dbReference type="EMBL" id="KAE9393831.1"/>
    </source>
</evidence>
<accession>A0A6A4H6V8</accession>
<name>A0A6A4H6V8_9AGAR</name>